<protein>
    <submittedName>
        <fullName evidence="2">Uncharacterized protein</fullName>
    </submittedName>
</protein>
<dbReference type="AlphaFoldDB" id="A0A6B0RM28"/>
<dbReference type="EMBL" id="VBQZ03000051">
    <property type="protein sequence ID" value="MXQ89044.1"/>
    <property type="molecule type" value="Genomic_DNA"/>
</dbReference>
<organism evidence="2 3">
    <name type="scientific">Bos mutus</name>
    <name type="common">wild yak</name>
    <dbReference type="NCBI Taxonomy" id="72004"/>
    <lineage>
        <taxon>Eukaryota</taxon>
        <taxon>Metazoa</taxon>
        <taxon>Chordata</taxon>
        <taxon>Craniata</taxon>
        <taxon>Vertebrata</taxon>
        <taxon>Euteleostomi</taxon>
        <taxon>Mammalia</taxon>
        <taxon>Eutheria</taxon>
        <taxon>Laurasiatheria</taxon>
        <taxon>Artiodactyla</taxon>
        <taxon>Ruminantia</taxon>
        <taxon>Pecora</taxon>
        <taxon>Bovidae</taxon>
        <taxon>Bovinae</taxon>
        <taxon>Bos</taxon>
    </lineage>
</organism>
<proteinExistence type="predicted"/>
<dbReference type="Proteomes" id="UP000322234">
    <property type="component" value="Unassembled WGS sequence"/>
</dbReference>
<reference evidence="2" key="1">
    <citation type="submission" date="2019-10" db="EMBL/GenBank/DDBJ databases">
        <title>The sequence and de novo assembly of the wild yak genome.</title>
        <authorList>
            <person name="Liu Y."/>
        </authorList>
    </citation>
    <scope>NUCLEOTIDE SEQUENCE [LARGE SCALE GENOMIC DNA]</scope>
    <source>
        <strain evidence="2">WY2019</strain>
    </source>
</reference>
<evidence type="ECO:0000256" key="1">
    <source>
        <dbReference type="SAM" id="MobiDB-lite"/>
    </source>
</evidence>
<name>A0A6B0RM28_9CETA</name>
<accession>A0A6B0RM28</accession>
<evidence type="ECO:0000313" key="3">
    <source>
        <dbReference type="Proteomes" id="UP000322234"/>
    </source>
</evidence>
<keyword evidence="3" id="KW-1185">Reference proteome</keyword>
<gene>
    <name evidence="2" type="ORF">E5288_WYG020037</name>
</gene>
<dbReference type="PROSITE" id="PS51257">
    <property type="entry name" value="PROKAR_LIPOPROTEIN"/>
    <property type="match status" value="1"/>
</dbReference>
<evidence type="ECO:0000313" key="2">
    <source>
        <dbReference type="EMBL" id="MXQ89044.1"/>
    </source>
</evidence>
<sequence>MNGHRTTVILAHSTGACFGPKFRTSEFRGHPGGRSPYICEQQPPSSVDTRPCTGRSPHICEQQPPSSVDTRPCTGHSPYICEQQLRSSVDTRLGRFRAHFITAA</sequence>
<comment type="caution">
    <text evidence="2">The sequence shown here is derived from an EMBL/GenBank/DDBJ whole genome shotgun (WGS) entry which is preliminary data.</text>
</comment>
<feature type="region of interest" description="Disordered" evidence="1">
    <location>
        <begin position="29"/>
        <end position="72"/>
    </location>
</feature>